<feature type="domain" description="F-box" evidence="2">
    <location>
        <begin position="75"/>
        <end position="115"/>
    </location>
</feature>
<feature type="region of interest" description="Disordered" evidence="1">
    <location>
        <begin position="23"/>
        <end position="66"/>
    </location>
</feature>
<evidence type="ECO:0000256" key="1">
    <source>
        <dbReference type="SAM" id="MobiDB-lite"/>
    </source>
</evidence>
<dbReference type="InterPro" id="IPR011043">
    <property type="entry name" value="Gal_Oxase/kelch_b-propeller"/>
</dbReference>
<reference evidence="4 5" key="1">
    <citation type="submission" date="2024-02" db="EMBL/GenBank/DDBJ databases">
        <title>High-quality chromosome-scale genome assembly of Pensacola bahiagrass (Paspalum notatum Flugge var. saurae).</title>
        <authorList>
            <person name="Vega J.M."/>
            <person name="Podio M."/>
            <person name="Orjuela J."/>
            <person name="Siena L.A."/>
            <person name="Pessino S.C."/>
            <person name="Combes M.C."/>
            <person name="Mariac C."/>
            <person name="Albertini E."/>
            <person name="Pupilli F."/>
            <person name="Ortiz J.P.A."/>
            <person name="Leblanc O."/>
        </authorList>
    </citation>
    <scope>NUCLEOTIDE SEQUENCE [LARGE SCALE GENOMIC DNA]</scope>
    <source>
        <strain evidence="4">R1</strain>
        <tissue evidence="4">Leaf</tissue>
    </source>
</reference>
<organism evidence="4 5">
    <name type="scientific">Paspalum notatum var. saurae</name>
    <dbReference type="NCBI Taxonomy" id="547442"/>
    <lineage>
        <taxon>Eukaryota</taxon>
        <taxon>Viridiplantae</taxon>
        <taxon>Streptophyta</taxon>
        <taxon>Embryophyta</taxon>
        <taxon>Tracheophyta</taxon>
        <taxon>Spermatophyta</taxon>
        <taxon>Magnoliopsida</taxon>
        <taxon>Liliopsida</taxon>
        <taxon>Poales</taxon>
        <taxon>Poaceae</taxon>
        <taxon>PACMAD clade</taxon>
        <taxon>Panicoideae</taxon>
        <taxon>Andropogonodae</taxon>
        <taxon>Paspaleae</taxon>
        <taxon>Paspalinae</taxon>
        <taxon>Paspalum</taxon>
    </lineage>
</organism>
<dbReference type="PANTHER" id="PTHR32133">
    <property type="entry name" value="OS07G0120400 PROTEIN"/>
    <property type="match status" value="1"/>
</dbReference>
<feature type="compositionally biased region" description="Pro residues" evidence="1">
    <location>
        <begin position="49"/>
        <end position="60"/>
    </location>
</feature>
<dbReference type="AlphaFoldDB" id="A0AAQ3SXI1"/>
<feature type="domain" description="F-box protein AT5G49610-like beta-propeller" evidence="3">
    <location>
        <begin position="168"/>
        <end position="343"/>
    </location>
</feature>
<dbReference type="Pfam" id="PF23635">
    <property type="entry name" value="Beta-prop_AT5G49610-like"/>
    <property type="match status" value="1"/>
</dbReference>
<keyword evidence="5" id="KW-1185">Reference proteome</keyword>
<gene>
    <name evidence="4" type="ORF">U9M48_011485</name>
</gene>
<dbReference type="InterPro" id="IPR036047">
    <property type="entry name" value="F-box-like_dom_sf"/>
</dbReference>
<evidence type="ECO:0008006" key="6">
    <source>
        <dbReference type="Google" id="ProtNLM"/>
    </source>
</evidence>
<evidence type="ECO:0000313" key="5">
    <source>
        <dbReference type="Proteomes" id="UP001341281"/>
    </source>
</evidence>
<dbReference type="PANTHER" id="PTHR32133:SF386">
    <property type="entry name" value="F-BOX DOMAIN-CONTAINING PROTEIN"/>
    <property type="match status" value="1"/>
</dbReference>
<dbReference type="SUPFAM" id="SSF50965">
    <property type="entry name" value="Galactose oxidase, central domain"/>
    <property type="match status" value="1"/>
</dbReference>
<dbReference type="Gene3D" id="1.20.1280.50">
    <property type="match status" value="1"/>
</dbReference>
<evidence type="ECO:0000259" key="3">
    <source>
        <dbReference type="Pfam" id="PF23635"/>
    </source>
</evidence>
<dbReference type="Pfam" id="PF00646">
    <property type="entry name" value="F-box"/>
    <property type="match status" value="1"/>
</dbReference>
<dbReference type="SUPFAM" id="SSF81383">
    <property type="entry name" value="F-box domain"/>
    <property type="match status" value="1"/>
</dbReference>
<sequence>MAFGRSYATGEIVFFSWPMTLESGSSPQAQPRPSPSAQRFPISATPPVGDSPPKPSPPPLAGVLSGQPSSMAEALVEEIVEEILLRLPPDDPASLLRAAVVCRQWCRVISAPGFRRMFAQRHRSAPMLGFLAYAYGKDERGRPCTVARFVPTTPFRPPRTDHRNRHAVDARHGRVLLTNSPDEDALEVWDPVTDELRQLPAPPGPPPMNWNAAVVCAGHGACGHQDCRRGPSLVVLLDGDAANVRVRVYSSDSAVWSEPTYGPPSLEYALEMTPAALAGNALYFLVYAGILEYNLATQSVSMIQIPLISLYDHVVLTTTVDGQLGFARLEDTKLCFWLIETHPEGGSVLSHVRSIELDTLLPIDVSIIDDYFLSFAHGVGVIYVGTPRAWFSIDLKSNRVREEESPDGRNFTVIPYMSFYTPVINTCIGVYWEVMAWGDGGGFQFLRLKYSVNKSLVSSSDIFSGFPGALGSTDKTFAYGSVQSALFRSGPNSDQNDETIHHVPITNSQRSIHLIRIPSLYAACGMCSGFCNG</sequence>
<accession>A0AAQ3SXI1</accession>
<name>A0AAQ3SXI1_PASNO</name>
<dbReference type="EMBL" id="CP144747">
    <property type="protein sequence ID" value="WVZ61644.1"/>
    <property type="molecule type" value="Genomic_DNA"/>
</dbReference>
<protein>
    <recommendedName>
        <fullName evidence="6">F-box domain-containing protein</fullName>
    </recommendedName>
</protein>
<evidence type="ECO:0000259" key="2">
    <source>
        <dbReference type="Pfam" id="PF00646"/>
    </source>
</evidence>
<dbReference type="InterPro" id="IPR001810">
    <property type="entry name" value="F-box_dom"/>
</dbReference>
<evidence type="ECO:0000313" key="4">
    <source>
        <dbReference type="EMBL" id="WVZ61644.1"/>
    </source>
</evidence>
<dbReference type="Proteomes" id="UP001341281">
    <property type="component" value="Chromosome 03"/>
</dbReference>
<dbReference type="InterPro" id="IPR056594">
    <property type="entry name" value="AT5G49610-like_b-prop"/>
</dbReference>
<feature type="compositionally biased region" description="Low complexity" evidence="1">
    <location>
        <begin position="25"/>
        <end position="39"/>
    </location>
</feature>
<proteinExistence type="predicted"/>